<feature type="domain" description="AIG1-type G" evidence="4">
    <location>
        <begin position="30"/>
        <end position="225"/>
    </location>
</feature>
<keyword evidence="3" id="KW-0342">GTP-binding</keyword>
<dbReference type="SUPFAM" id="SSF52540">
    <property type="entry name" value="P-loop containing nucleoside triphosphate hydrolases"/>
    <property type="match status" value="1"/>
</dbReference>
<evidence type="ECO:0000313" key="6">
    <source>
        <dbReference type="Proteomes" id="UP001239994"/>
    </source>
</evidence>
<reference evidence="5" key="1">
    <citation type="submission" date="2023-03" db="EMBL/GenBank/DDBJ databases">
        <title>Electrophorus voltai genome.</title>
        <authorList>
            <person name="Bian C."/>
        </authorList>
    </citation>
    <scope>NUCLEOTIDE SEQUENCE</scope>
    <source>
        <strain evidence="5">CB-2022</strain>
        <tissue evidence="5">Muscle</tissue>
    </source>
</reference>
<keyword evidence="2" id="KW-0547">Nucleotide-binding</keyword>
<gene>
    <name evidence="5" type="ORF">P4O66_004381</name>
</gene>
<organism evidence="5 6">
    <name type="scientific">Electrophorus voltai</name>
    <dbReference type="NCBI Taxonomy" id="2609070"/>
    <lineage>
        <taxon>Eukaryota</taxon>
        <taxon>Metazoa</taxon>
        <taxon>Chordata</taxon>
        <taxon>Craniata</taxon>
        <taxon>Vertebrata</taxon>
        <taxon>Euteleostomi</taxon>
        <taxon>Actinopterygii</taxon>
        <taxon>Neopterygii</taxon>
        <taxon>Teleostei</taxon>
        <taxon>Ostariophysi</taxon>
        <taxon>Gymnotiformes</taxon>
        <taxon>Gymnotoidei</taxon>
        <taxon>Gymnotidae</taxon>
        <taxon>Electrophorus</taxon>
    </lineage>
</organism>
<keyword evidence="6" id="KW-1185">Reference proteome</keyword>
<dbReference type="Gene3D" id="3.40.50.300">
    <property type="entry name" value="P-loop containing nucleotide triphosphate hydrolases"/>
    <property type="match status" value="1"/>
</dbReference>
<name>A0AAD9E2N3_9TELE</name>
<proteinExistence type="inferred from homology"/>
<dbReference type="EMBL" id="JAROKS010000007">
    <property type="protein sequence ID" value="KAK1802128.1"/>
    <property type="molecule type" value="Genomic_DNA"/>
</dbReference>
<evidence type="ECO:0000256" key="2">
    <source>
        <dbReference type="ARBA" id="ARBA00022741"/>
    </source>
</evidence>
<dbReference type="Proteomes" id="UP001239994">
    <property type="component" value="Unassembled WGS sequence"/>
</dbReference>
<dbReference type="Pfam" id="PF04548">
    <property type="entry name" value="AIG1"/>
    <property type="match status" value="1"/>
</dbReference>
<dbReference type="FunFam" id="3.40.50.300:FF:001809">
    <property type="entry name" value="Si:ch1073-365p7.2"/>
    <property type="match status" value="1"/>
</dbReference>
<dbReference type="InterPro" id="IPR027417">
    <property type="entry name" value="P-loop_NTPase"/>
</dbReference>
<dbReference type="GO" id="GO:0005525">
    <property type="term" value="F:GTP binding"/>
    <property type="evidence" value="ECO:0007669"/>
    <property type="project" value="UniProtKB-KW"/>
</dbReference>
<dbReference type="PROSITE" id="PS51720">
    <property type="entry name" value="G_AIG1"/>
    <property type="match status" value="1"/>
</dbReference>
<dbReference type="PANTHER" id="PTHR10903">
    <property type="entry name" value="GTPASE, IMAP FAMILY MEMBER-RELATED"/>
    <property type="match status" value="1"/>
</dbReference>
<evidence type="ECO:0000259" key="4">
    <source>
        <dbReference type="PROSITE" id="PS51720"/>
    </source>
</evidence>
<evidence type="ECO:0000256" key="1">
    <source>
        <dbReference type="ARBA" id="ARBA00008535"/>
    </source>
</evidence>
<dbReference type="AlphaFoldDB" id="A0AAD9E2N3"/>
<dbReference type="PANTHER" id="PTHR10903:SF107">
    <property type="entry name" value="GTPASE IMAP FAMILY MEMBER 4-LIKE-RELATED"/>
    <property type="match status" value="1"/>
</dbReference>
<accession>A0AAD9E2N3</accession>
<evidence type="ECO:0000256" key="3">
    <source>
        <dbReference type="ARBA" id="ARBA00023134"/>
    </source>
</evidence>
<evidence type="ECO:0000313" key="5">
    <source>
        <dbReference type="EMBL" id="KAK1802128.1"/>
    </source>
</evidence>
<sequence length="225" mass="25739">MECWNQNERVANSAACVIHMVNNSVRCKESEHLKIILLGGRWAGKSSCGNTILHKDVFSIGAQTEVCVMETKSFAGFQVTVVDTPSWNWVSAEDSSEELKQELKRGLEMIGEGAHVFLMVYPLGAPFIERHKIAVQEHLELMGADVWEHTMVLFSRGDWLGKGTIEQRIEGANKELKWLVERCKNRYHVLNNKSRGDEFQVIELLQKIKQMISQKRKWSKTEPPE</sequence>
<dbReference type="InterPro" id="IPR045058">
    <property type="entry name" value="GIMA/IAN/Toc"/>
</dbReference>
<comment type="caution">
    <text evidence="5">The sequence shown here is derived from an EMBL/GenBank/DDBJ whole genome shotgun (WGS) entry which is preliminary data.</text>
</comment>
<protein>
    <recommendedName>
        <fullName evidence="4">AIG1-type G domain-containing protein</fullName>
    </recommendedName>
</protein>
<dbReference type="InterPro" id="IPR006703">
    <property type="entry name" value="G_AIG1"/>
</dbReference>
<comment type="similarity">
    <text evidence="1">Belongs to the TRAFAC class TrmE-Era-EngA-EngB-Septin-like GTPase superfamily. AIG1/Toc34/Toc159-like paraseptin GTPase family. IAN subfamily.</text>
</comment>